<dbReference type="PRINTS" id="PR00604">
    <property type="entry name" value="CYTCHRMECIAB"/>
</dbReference>
<dbReference type="GO" id="GO:0046872">
    <property type="term" value="F:metal ion binding"/>
    <property type="evidence" value="ECO:0007669"/>
    <property type="project" value="UniProtKB-KW"/>
</dbReference>
<sequence length="124" mass="12284">MPASKSLPALVLSASLLAAGVMSATAAAAADGAKVFNLQCRTCHAAKSSVAGPSLNGVAGRRIAGLSDFAYSSALKSKGGSWTDAALDAYLAAPAKFAPGGRMFNAVAAPGDRAAVIAYLKTLK</sequence>
<dbReference type="RefSeq" id="WP_110449002.1">
    <property type="nucleotide sequence ID" value="NZ_CP029479.1"/>
</dbReference>
<dbReference type="AlphaFoldDB" id="A0A2Z3HIW0"/>
<dbReference type="PROSITE" id="PS51007">
    <property type="entry name" value="CYTC"/>
    <property type="match status" value="1"/>
</dbReference>
<dbReference type="InterPro" id="IPR002327">
    <property type="entry name" value="Cyt_c_1A/1B"/>
</dbReference>
<keyword evidence="5 6" id="KW-0408">Iron</keyword>
<dbReference type="OrthoDB" id="9805828at2"/>
<dbReference type="Pfam" id="PF00034">
    <property type="entry name" value="Cytochrom_C"/>
    <property type="match status" value="1"/>
</dbReference>
<dbReference type="KEGG" id="phb:HYN04_00845"/>
<dbReference type="InterPro" id="IPR009056">
    <property type="entry name" value="Cyt_c-like_dom"/>
</dbReference>
<name>A0A2Z3HIW0_9CAUL</name>
<evidence type="ECO:0000313" key="9">
    <source>
        <dbReference type="EMBL" id="AWM76433.1"/>
    </source>
</evidence>
<dbReference type="EMBL" id="CP029479">
    <property type="protein sequence ID" value="AWM76433.1"/>
    <property type="molecule type" value="Genomic_DNA"/>
</dbReference>
<gene>
    <name evidence="9" type="ORF">HYN04_00845</name>
</gene>
<keyword evidence="4" id="KW-0249">Electron transport</keyword>
<evidence type="ECO:0000256" key="1">
    <source>
        <dbReference type="ARBA" id="ARBA00022448"/>
    </source>
</evidence>
<evidence type="ECO:0000259" key="8">
    <source>
        <dbReference type="PROSITE" id="PS51007"/>
    </source>
</evidence>
<feature type="domain" description="Cytochrome c" evidence="8">
    <location>
        <begin position="27"/>
        <end position="124"/>
    </location>
</feature>
<feature type="chain" id="PRO_5016258257" evidence="7">
    <location>
        <begin position="30"/>
        <end position="124"/>
    </location>
</feature>
<evidence type="ECO:0000256" key="6">
    <source>
        <dbReference type="PROSITE-ProRule" id="PRU00433"/>
    </source>
</evidence>
<feature type="signal peptide" evidence="7">
    <location>
        <begin position="1"/>
        <end position="29"/>
    </location>
</feature>
<accession>A0A2Z3HIW0</accession>
<dbReference type="Proteomes" id="UP000247763">
    <property type="component" value="Chromosome"/>
</dbReference>
<reference evidence="10" key="1">
    <citation type="submission" date="2018-05" db="EMBL/GenBank/DDBJ databases">
        <title>Genome sequencing of Phenylobacterium sp. HYN0004.</title>
        <authorList>
            <person name="Yi H."/>
            <person name="Baek C."/>
        </authorList>
    </citation>
    <scope>NUCLEOTIDE SEQUENCE [LARGE SCALE GENOMIC DNA]</scope>
    <source>
        <strain evidence="10">HYN0004</strain>
    </source>
</reference>
<evidence type="ECO:0000256" key="7">
    <source>
        <dbReference type="SAM" id="SignalP"/>
    </source>
</evidence>
<keyword evidence="1" id="KW-0813">Transport</keyword>
<dbReference type="InterPro" id="IPR036909">
    <property type="entry name" value="Cyt_c-like_dom_sf"/>
</dbReference>
<keyword evidence="7" id="KW-0732">Signal</keyword>
<dbReference type="Gene3D" id="1.10.760.10">
    <property type="entry name" value="Cytochrome c-like domain"/>
    <property type="match status" value="1"/>
</dbReference>
<evidence type="ECO:0000256" key="3">
    <source>
        <dbReference type="ARBA" id="ARBA00022723"/>
    </source>
</evidence>
<evidence type="ECO:0000313" key="10">
    <source>
        <dbReference type="Proteomes" id="UP000247763"/>
    </source>
</evidence>
<organism evidence="9 10">
    <name type="scientific">Phenylobacterium parvum</name>
    <dbReference type="NCBI Taxonomy" id="2201350"/>
    <lineage>
        <taxon>Bacteria</taxon>
        <taxon>Pseudomonadati</taxon>
        <taxon>Pseudomonadota</taxon>
        <taxon>Alphaproteobacteria</taxon>
        <taxon>Caulobacterales</taxon>
        <taxon>Caulobacteraceae</taxon>
        <taxon>Phenylobacterium</taxon>
    </lineage>
</organism>
<proteinExistence type="predicted"/>
<evidence type="ECO:0000256" key="4">
    <source>
        <dbReference type="ARBA" id="ARBA00022982"/>
    </source>
</evidence>
<keyword evidence="3 6" id="KW-0479">Metal-binding</keyword>
<evidence type="ECO:0000256" key="2">
    <source>
        <dbReference type="ARBA" id="ARBA00022617"/>
    </source>
</evidence>
<evidence type="ECO:0000256" key="5">
    <source>
        <dbReference type="ARBA" id="ARBA00023004"/>
    </source>
</evidence>
<keyword evidence="10" id="KW-1185">Reference proteome</keyword>
<protein>
    <submittedName>
        <fullName evidence="9">Cytochrome c family protein</fullName>
    </submittedName>
</protein>
<dbReference type="PANTHER" id="PTHR11961">
    <property type="entry name" value="CYTOCHROME C"/>
    <property type="match status" value="1"/>
</dbReference>
<dbReference type="SUPFAM" id="SSF46626">
    <property type="entry name" value="Cytochrome c"/>
    <property type="match status" value="1"/>
</dbReference>
<dbReference type="GO" id="GO:0009055">
    <property type="term" value="F:electron transfer activity"/>
    <property type="evidence" value="ECO:0007669"/>
    <property type="project" value="InterPro"/>
</dbReference>
<keyword evidence="2 6" id="KW-0349">Heme</keyword>
<dbReference type="GO" id="GO:0020037">
    <property type="term" value="F:heme binding"/>
    <property type="evidence" value="ECO:0007669"/>
    <property type="project" value="InterPro"/>
</dbReference>